<dbReference type="InterPro" id="IPR036259">
    <property type="entry name" value="MFS_trans_sf"/>
</dbReference>
<evidence type="ECO:0000313" key="9">
    <source>
        <dbReference type="EMBL" id="CCH45113.1"/>
    </source>
</evidence>
<comment type="subcellular location">
    <subcellularLocation>
        <location evidence="1">Membrane</location>
        <topology evidence="1">Multi-pass membrane protein</topology>
    </subcellularLocation>
</comment>
<proteinExistence type="inferred from homology"/>
<dbReference type="GO" id="GO:0022857">
    <property type="term" value="F:transmembrane transporter activity"/>
    <property type="evidence" value="ECO:0007669"/>
    <property type="project" value="InterPro"/>
</dbReference>
<protein>
    <submittedName>
        <fullName evidence="9">Transporter SEO1</fullName>
    </submittedName>
</protein>
<keyword evidence="5 8" id="KW-0472">Membrane</keyword>
<keyword evidence="4 8" id="KW-1133">Transmembrane helix</keyword>
<dbReference type="EMBL" id="CAIF01000180">
    <property type="protein sequence ID" value="CCH45113.1"/>
    <property type="molecule type" value="Genomic_DNA"/>
</dbReference>
<evidence type="ECO:0000313" key="10">
    <source>
        <dbReference type="Proteomes" id="UP000009328"/>
    </source>
</evidence>
<dbReference type="eggNOG" id="KOG2533">
    <property type="taxonomic scope" value="Eukaryota"/>
</dbReference>
<gene>
    <name evidence="9" type="ORF">BN7_4692</name>
</gene>
<dbReference type="GO" id="GO:0016020">
    <property type="term" value="C:membrane"/>
    <property type="evidence" value="ECO:0007669"/>
    <property type="project" value="UniProtKB-SubCell"/>
</dbReference>
<feature type="transmembrane region" description="Helical" evidence="8">
    <location>
        <begin position="40"/>
        <end position="58"/>
    </location>
</feature>
<dbReference type="SUPFAM" id="SSF103473">
    <property type="entry name" value="MFS general substrate transporter"/>
    <property type="match status" value="1"/>
</dbReference>
<evidence type="ECO:0000256" key="1">
    <source>
        <dbReference type="ARBA" id="ARBA00004141"/>
    </source>
</evidence>
<feature type="compositionally biased region" description="Acidic residues" evidence="7">
    <location>
        <begin position="482"/>
        <end position="505"/>
    </location>
</feature>
<dbReference type="FunFam" id="1.20.1250.20:FF:000065">
    <property type="entry name" value="Putative MFS pantothenate transporter"/>
    <property type="match status" value="1"/>
</dbReference>
<keyword evidence="3 8" id="KW-0812">Transmembrane</keyword>
<feature type="transmembrane region" description="Helical" evidence="8">
    <location>
        <begin position="218"/>
        <end position="238"/>
    </location>
</feature>
<feature type="transmembrane region" description="Helical" evidence="8">
    <location>
        <begin position="87"/>
        <end position="108"/>
    </location>
</feature>
<dbReference type="AlphaFoldDB" id="K0KVD4"/>
<feature type="transmembrane region" description="Helical" evidence="8">
    <location>
        <begin position="141"/>
        <end position="166"/>
    </location>
</feature>
<evidence type="ECO:0000256" key="6">
    <source>
        <dbReference type="ARBA" id="ARBA00037968"/>
    </source>
</evidence>
<feature type="transmembrane region" description="Helical" evidence="8">
    <location>
        <begin position="449"/>
        <end position="470"/>
    </location>
</feature>
<evidence type="ECO:0000256" key="5">
    <source>
        <dbReference type="ARBA" id="ARBA00023136"/>
    </source>
</evidence>
<reference evidence="9 10" key="1">
    <citation type="journal article" date="2012" name="Eukaryot. Cell">
        <title>Draft genome sequence of Wickerhamomyces ciferrii NRRL Y-1031 F-60-10.</title>
        <authorList>
            <person name="Schneider J."/>
            <person name="Andrea H."/>
            <person name="Blom J."/>
            <person name="Jaenicke S."/>
            <person name="Ruckert C."/>
            <person name="Schorsch C."/>
            <person name="Szczepanowski R."/>
            <person name="Farwick M."/>
            <person name="Goesmann A."/>
            <person name="Puhler A."/>
            <person name="Schaffer S."/>
            <person name="Tauch A."/>
            <person name="Kohler T."/>
            <person name="Brinkrolf K."/>
        </authorList>
    </citation>
    <scope>NUCLEOTIDE SEQUENCE [LARGE SCALE GENOMIC DNA]</scope>
    <source>
        <strain evidence="10">ATCC 14091 / BCRC 22168 / CBS 111 / JCM 3599 / NBRC 0793 / NRRL Y-1031 F-60-10</strain>
    </source>
</reference>
<comment type="caution">
    <text evidence="9">The sequence shown here is derived from an EMBL/GenBank/DDBJ whole genome shotgun (WGS) entry which is preliminary data.</text>
</comment>
<dbReference type="InterPro" id="IPR011701">
    <property type="entry name" value="MFS"/>
</dbReference>
<comment type="similarity">
    <text evidence="6">Belongs to the major facilitator superfamily. Allantoate permease family.</text>
</comment>
<dbReference type="HOGENOM" id="CLU_001265_4_2_1"/>
<evidence type="ECO:0000256" key="7">
    <source>
        <dbReference type="SAM" id="MobiDB-lite"/>
    </source>
</evidence>
<keyword evidence="10" id="KW-1185">Reference proteome</keyword>
<evidence type="ECO:0000256" key="8">
    <source>
        <dbReference type="SAM" id="Phobius"/>
    </source>
</evidence>
<keyword evidence="2" id="KW-0813">Transport</keyword>
<evidence type="ECO:0000256" key="2">
    <source>
        <dbReference type="ARBA" id="ARBA00022448"/>
    </source>
</evidence>
<name>K0KVD4_WICCF</name>
<feature type="transmembrane region" description="Helical" evidence="8">
    <location>
        <begin position="376"/>
        <end position="398"/>
    </location>
</feature>
<evidence type="ECO:0000256" key="3">
    <source>
        <dbReference type="ARBA" id="ARBA00022692"/>
    </source>
</evidence>
<accession>K0KVD4</accession>
<organism evidence="9 10">
    <name type="scientific">Wickerhamomyces ciferrii (strain ATCC 14091 / BCRC 22168 / CBS 111 / JCM 3599 / NBRC 0793 / NRRL Y-1031 F-60-10)</name>
    <name type="common">Yeast</name>
    <name type="synonym">Pichia ciferrii</name>
    <dbReference type="NCBI Taxonomy" id="1206466"/>
    <lineage>
        <taxon>Eukaryota</taxon>
        <taxon>Fungi</taxon>
        <taxon>Dikarya</taxon>
        <taxon>Ascomycota</taxon>
        <taxon>Saccharomycotina</taxon>
        <taxon>Saccharomycetes</taxon>
        <taxon>Phaffomycetales</taxon>
        <taxon>Wickerhamomycetaceae</taxon>
        <taxon>Wickerhamomyces</taxon>
    </lineage>
</organism>
<feature type="transmembrane region" description="Helical" evidence="8">
    <location>
        <begin position="324"/>
        <end position="345"/>
    </location>
</feature>
<feature type="region of interest" description="Disordered" evidence="7">
    <location>
        <begin position="482"/>
        <end position="507"/>
    </location>
</feature>
<dbReference type="STRING" id="1206466.K0KVD4"/>
<feature type="transmembrane region" description="Helical" evidence="8">
    <location>
        <begin position="352"/>
        <end position="370"/>
    </location>
</feature>
<feature type="transmembrane region" description="Helical" evidence="8">
    <location>
        <begin position="285"/>
        <end position="304"/>
    </location>
</feature>
<dbReference type="InParanoid" id="K0KVD4"/>
<sequence length="528" mass="59829">MTEPRERRNHDSLKQNKFIKSLKSMFVWYPNGYSKAEKRLLFKLDLSLLVYGCLSFFVKSLDSSNITNAYVSGMKEDLSLYGNELNWLQITYLLGYVIGQVPFLVLMSRPKFSKYVLPTLEVLYGICTFAQSRIVTVNQLYAVRFLLGLLEAPSFTGVHQTLGFFYGTKSYKGNSTEIYVRSGTWFLSSHAANMFSGYLQSAAYTNLSGVNGLKGWQWLFIIDGIITLPIALIGYAFWPGLPESGKPWYLTDDEYKLVLKRTERYKVSKAGKLDRDVLKRTFTQWKWYVCVFGYICMLLGHHTAGYMSLWLKAQKRYSVVQINNYPTAVSAISIVTSFVGASLAAVYSPWKIFMISITGGIVQSLIMTIYNVPTGLVFFAFYASGLTSCGSPILYASVNRILKNDPEQKSIVMGSMMGIGYFVYTWAPLGLFPTGEKYGERAAPRWKIGYPASLGFNIAMALSFLAITWLDKRDRRKRGEVENVEDDVVYSDDEEEEEVGEEYELTNENVSKGDVKEVIRLKTNSISE</sequence>
<dbReference type="Pfam" id="PF07690">
    <property type="entry name" value="MFS_1"/>
    <property type="match status" value="1"/>
</dbReference>
<evidence type="ECO:0000256" key="4">
    <source>
        <dbReference type="ARBA" id="ARBA00022989"/>
    </source>
</evidence>
<dbReference type="Gene3D" id="1.20.1250.20">
    <property type="entry name" value="MFS general substrate transporter like domains"/>
    <property type="match status" value="2"/>
</dbReference>
<feature type="transmembrane region" description="Helical" evidence="8">
    <location>
        <begin position="410"/>
        <end position="429"/>
    </location>
</feature>
<dbReference type="Proteomes" id="UP000009328">
    <property type="component" value="Unassembled WGS sequence"/>
</dbReference>
<dbReference type="PANTHER" id="PTHR43791">
    <property type="entry name" value="PERMEASE-RELATED"/>
    <property type="match status" value="1"/>
</dbReference>
<dbReference type="PANTHER" id="PTHR43791:SF28">
    <property type="entry name" value="MAJOR FACILITATOR SUPERFAMILY (MFS) PROFILE DOMAIN-CONTAINING PROTEIN"/>
    <property type="match status" value="1"/>
</dbReference>